<dbReference type="EMBL" id="JAFBMS010000075">
    <property type="protein sequence ID" value="KAG9338022.1"/>
    <property type="molecule type" value="Genomic_DNA"/>
</dbReference>
<organism evidence="1 2">
    <name type="scientific">Albula glossodonta</name>
    <name type="common">roundjaw bonefish</name>
    <dbReference type="NCBI Taxonomy" id="121402"/>
    <lineage>
        <taxon>Eukaryota</taxon>
        <taxon>Metazoa</taxon>
        <taxon>Chordata</taxon>
        <taxon>Craniata</taxon>
        <taxon>Vertebrata</taxon>
        <taxon>Euteleostomi</taxon>
        <taxon>Actinopterygii</taxon>
        <taxon>Neopterygii</taxon>
        <taxon>Teleostei</taxon>
        <taxon>Albuliformes</taxon>
        <taxon>Albulidae</taxon>
        <taxon>Albula</taxon>
    </lineage>
</organism>
<proteinExistence type="predicted"/>
<name>A0A8T2NK42_9TELE</name>
<accession>A0A8T2NK42</accession>
<dbReference type="AlphaFoldDB" id="A0A8T2NK42"/>
<evidence type="ECO:0000313" key="2">
    <source>
        <dbReference type="Proteomes" id="UP000824540"/>
    </source>
</evidence>
<protein>
    <submittedName>
        <fullName evidence="1">Uncharacterized protein</fullName>
    </submittedName>
</protein>
<comment type="caution">
    <text evidence="1">The sequence shown here is derived from an EMBL/GenBank/DDBJ whole genome shotgun (WGS) entry which is preliminary data.</text>
</comment>
<evidence type="ECO:0000313" key="1">
    <source>
        <dbReference type="EMBL" id="KAG9338022.1"/>
    </source>
</evidence>
<gene>
    <name evidence="1" type="ORF">JZ751_027185</name>
</gene>
<dbReference type="Proteomes" id="UP000824540">
    <property type="component" value="Unassembled WGS sequence"/>
</dbReference>
<keyword evidence="2" id="KW-1185">Reference proteome</keyword>
<reference evidence="1" key="1">
    <citation type="thesis" date="2021" institute="BYU ScholarsArchive" country="Provo, UT, USA">
        <title>Applications of and Algorithms for Genome Assembly and Genomic Analyses with an Emphasis on Marine Teleosts.</title>
        <authorList>
            <person name="Pickett B.D."/>
        </authorList>
    </citation>
    <scope>NUCLEOTIDE SEQUENCE</scope>
    <source>
        <strain evidence="1">HI-2016</strain>
    </source>
</reference>
<sequence>MTMGLCTICRNLDREEWDCTGPTDRFLSCGPSLSMVLINSIVKSQLKSFFVLLGVLCCQDDSGPSAPWRSESDRQRAGTLHSVYLNLRSPQCININTGQTCVEQRH</sequence>